<reference evidence="2" key="1">
    <citation type="journal article" date="2019" name="Int. J. Syst. Evol. Microbiol.">
        <title>The Global Catalogue of Microorganisms (GCM) 10K type strain sequencing project: providing services to taxonomists for standard genome sequencing and annotation.</title>
        <authorList>
            <consortium name="The Broad Institute Genomics Platform"/>
            <consortium name="The Broad Institute Genome Sequencing Center for Infectious Disease"/>
            <person name="Wu L."/>
            <person name="Ma J."/>
        </authorList>
    </citation>
    <scope>NUCLEOTIDE SEQUENCE [LARGE SCALE GENOMIC DNA]</scope>
    <source>
        <strain evidence="2">JCM 16898</strain>
    </source>
</reference>
<dbReference type="Proteomes" id="UP001500689">
    <property type="component" value="Unassembled WGS sequence"/>
</dbReference>
<evidence type="ECO:0000313" key="1">
    <source>
        <dbReference type="EMBL" id="GAA3544765.1"/>
    </source>
</evidence>
<protein>
    <submittedName>
        <fullName evidence="1">Uncharacterized protein</fullName>
    </submittedName>
</protein>
<sequence length="108" mass="11478">MDDAALGQGRAPRVSERAVADCTAEGMIARRGGEPLADWLKNTTRLVGEHAFGTGLAAVAKATGFGLHGKENAYHLADVAPPSQRRPSSTRRFWSALSNVDESGTLWS</sequence>
<dbReference type="EMBL" id="BAAAZN010000005">
    <property type="protein sequence ID" value="GAA3544765.1"/>
    <property type="molecule type" value="Genomic_DNA"/>
</dbReference>
<evidence type="ECO:0000313" key="2">
    <source>
        <dbReference type="Proteomes" id="UP001500689"/>
    </source>
</evidence>
<accession>A0ABP6W5B0</accession>
<proteinExistence type="predicted"/>
<gene>
    <name evidence="1" type="ORF">GCM10022222_30560</name>
</gene>
<organism evidence="1 2">
    <name type="scientific">Amycolatopsis ultiminotia</name>
    <dbReference type="NCBI Taxonomy" id="543629"/>
    <lineage>
        <taxon>Bacteria</taxon>
        <taxon>Bacillati</taxon>
        <taxon>Actinomycetota</taxon>
        <taxon>Actinomycetes</taxon>
        <taxon>Pseudonocardiales</taxon>
        <taxon>Pseudonocardiaceae</taxon>
        <taxon>Amycolatopsis</taxon>
    </lineage>
</organism>
<name>A0ABP6W5B0_9PSEU</name>
<keyword evidence="2" id="KW-1185">Reference proteome</keyword>
<comment type="caution">
    <text evidence="1">The sequence shown here is derived from an EMBL/GenBank/DDBJ whole genome shotgun (WGS) entry which is preliminary data.</text>
</comment>